<dbReference type="InterPro" id="IPR009000">
    <property type="entry name" value="Transl_B-barrel_sf"/>
</dbReference>
<evidence type="ECO:0000313" key="4">
    <source>
        <dbReference type="EMBL" id="WUT82277.1"/>
    </source>
</evidence>
<dbReference type="SMART" id="SM00838">
    <property type="entry name" value="EFG_C"/>
    <property type="match status" value="1"/>
</dbReference>
<accession>A0ABZ1XFZ4</accession>
<evidence type="ECO:0000256" key="2">
    <source>
        <dbReference type="ARBA" id="ARBA00023134"/>
    </source>
</evidence>
<dbReference type="InterPro" id="IPR035647">
    <property type="entry name" value="EFG_III/V"/>
</dbReference>
<proteinExistence type="predicted"/>
<dbReference type="SMART" id="SM00889">
    <property type="entry name" value="EFG_IV"/>
    <property type="match status" value="1"/>
</dbReference>
<dbReference type="NCBIfam" id="TIGR00231">
    <property type="entry name" value="small_GTP"/>
    <property type="match status" value="1"/>
</dbReference>
<dbReference type="Gene3D" id="3.30.70.240">
    <property type="match status" value="1"/>
</dbReference>
<name>A0ABZ1XFZ4_9ACTN</name>
<dbReference type="Proteomes" id="UP001432060">
    <property type="component" value="Chromosome"/>
</dbReference>
<dbReference type="InterPro" id="IPR000640">
    <property type="entry name" value="EFG_V-like"/>
</dbReference>
<dbReference type="PANTHER" id="PTHR43261">
    <property type="entry name" value="TRANSLATION ELONGATION FACTOR G-RELATED"/>
    <property type="match status" value="1"/>
</dbReference>
<dbReference type="EMBL" id="CP109019">
    <property type="protein sequence ID" value="WUT82277.1"/>
    <property type="molecule type" value="Genomic_DNA"/>
</dbReference>
<dbReference type="InterPro" id="IPR005517">
    <property type="entry name" value="Transl_elong_EFG/EF2_IV"/>
</dbReference>
<evidence type="ECO:0000256" key="1">
    <source>
        <dbReference type="ARBA" id="ARBA00022741"/>
    </source>
</evidence>
<dbReference type="InterPro" id="IPR035649">
    <property type="entry name" value="EFG_V"/>
</dbReference>
<dbReference type="Pfam" id="PF00679">
    <property type="entry name" value="EFG_C"/>
    <property type="match status" value="1"/>
</dbReference>
<dbReference type="CDD" id="cd01434">
    <property type="entry name" value="EFG_mtEFG1_IV"/>
    <property type="match status" value="1"/>
</dbReference>
<protein>
    <submittedName>
        <fullName evidence="4">Elongation factor G-like protein EF-G2</fullName>
    </submittedName>
</protein>
<dbReference type="InterPro" id="IPR014721">
    <property type="entry name" value="Ribsml_uS5_D2-typ_fold_subgr"/>
</dbReference>
<keyword evidence="2" id="KW-0342">GTP-binding</keyword>
<dbReference type="CDD" id="cd03713">
    <property type="entry name" value="EFG_mtEFG_C"/>
    <property type="match status" value="1"/>
</dbReference>
<dbReference type="InterPro" id="IPR047872">
    <property type="entry name" value="EFG_IV"/>
</dbReference>
<dbReference type="Gene3D" id="2.40.30.10">
    <property type="entry name" value="Translation factors"/>
    <property type="match status" value="1"/>
</dbReference>
<dbReference type="CDD" id="cd16262">
    <property type="entry name" value="EFG_III"/>
    <property type="match status" value="1"/>
</dbReference>
<dbReference type="Pfam" id="PF03764">
    <property type="entry name" value="EFG_IV"/>
    <property type="match status" value="1"/>
</dbReference>
<dbReference type="PRINTS" id="PR00315">
    <property type="entry name" value="ELONGATNFCT"/>
</dbReference>
<dbReference type="SUPFAM" id="SSF54980">
    <property type="entry name" value="EF-G C-terminal domain-like"/>
    <property type="match status" value="2"/>
</dbReference>
<dbReference type="PROSITE" id="PS51722">
    <property type="entry name" value="G_TR_2"/>
    <property type="match status" value="1"/>
</dbReference>
<dbReference type="InterPro" id="IPR005225">
    <property type="entry name" value="Small_GTP-bd"/>
</dbReference>
<reference evidence="4" key="1">
    <citation type="submission" date="2022-10" db="EMBL/GenBank/DDBJ databases">
        <title>The complete genomes of actinobacterial strains from the NBC collection.</title>
        <authorList>
            <person name="Joergensen T.S."/>
            <person name="Alvarez Arevalo M."/>
            <person name="Sterndorff E.B."/>
            <person name="Faurdal D."/>
            <person name="Vuksanovic O."/>
            <person name="Mourched A.-S."/>
            <person name="Charusanti P."/>
            <person name="Shaw S."/>
            <person name="Blin K."/>
            <person name="Weber T."/>
        </authorList>
    </citation>
    <scope>NUCLEOTIDE SEQUENCE</scope>
    <source>
        <strain evidence="4">NBC_00668</strain>
    </source>
</reference>
<sequence>MGDKASAHPGAAGRAATADHPSSVRNVVLVGHSGSGKTTLVEALALTAGAVNRAGRVEDGGTVSDYDEIEHRQQRSVQLSLVPVEWAGCKINILDTPGYADFVGELRAGLRAADAALFVVSASDGVDGATRMVWEECAAVGMPRAIVVTHLEAARADFTEMTRVCAEAFGGDDPDAVLPLYLPLHGPEGPDGHAPVTGLIGLLSQRVFDYASGERKEAEPGPEQLPLVEEARNRLIEGIIAESEDETLMDRYLGGEEIDVKTLVDDLERAVARGTFHPVLAAAPAAEGARQGIGTVELLELVTGGFPTPLERTAPEVTTPQGVARPTPVCAPDGPLVAEVIKTSSDPYVGRVSLVRVFSGTLHPDETVHVSGHGMTDRGHEDHDVDERIGALSSPFGKQQRTLASCIAGDIACVAKLTRAETGDTLSGKDDPLLMAPWAMPDPLLPLAIQAHSKADEDKLSQGLSRLVAEDPTMRLEQNPHTHQLVLWCLGEAHKDVALERLRSRYGVQVDVVPHKVSLRETFGDTATGRGRHVKQSGGHGQYAICEIEVAPLPPGSGIEFVDKVVGGAVPRQFIPSVEKGVRAQAAKGVAAGYPLVDVRITLLDGKAHSVDSSDAAFQTAGALALREAAADTRIHLLEPVAELRVLVPDDYVGPVMSDLSGRRGRVVGTEQAGPGRTLVRAEVPEIEIGRYAVDLRSVSHGTGRFDRSYARHEPMPPQLADKIRESLEKTA</sequence>
<organism evidence="4 5">
    <name type="scientific">Streptomyces melanogenes</name>
    <dbReference type="NCBI Taxonomy" id="67326"/>
    <lineage>
        <taxon>Bacteria</taxon>
        <taxon>Bacillati</taxon>
        <taxon>Actinomycetota</taxon>
        <taxon>Actinomycetes</taxon>
        <taxon>Kitasatosporales</taxon>
        <taxon>Streptomycetaceae</taxon>
        <taxon>Streptomyces</taxon>
    </lineage>
</organism>
<feature type="domain" description="Tr-type G" evidence="3">
    <location>
        <begin position="22"/>
        <end position="249"/>
    </location>
</feature>
<dbReference type="SUPFAM" id="SSF50447">
    <property type="entry name" value="Translation proteins"/>
    <property type="match status" value="1"/>
</dbReference>
<gene>
    <name evidence="4" type="ORF">OG515_08695</name>
</gene>
<dbReference type="InterPro" id="IPR027417">
    <property type="entry name" value="P-loop_NTPase"/>
</dbReference>
<dbReference type="InterPro" id="IPR020568">
    <property type="entry name" value="Ribosomal_Su5_D2-typ_SF"/>
</dbReference>
<dbReference type="Pfam" id="PF22042">
    <property type="entry name" value="EF-G_D2"/>
    <property type="match status" value="1"/>
</dbReference>
<dbReference type="NCBIfam" id="NF009377">
    <property type="entry name" value="PRK12740.1-1"/>
    <property type="match status" value="1"/>
</dbReference>
<dbReference type="Pfam" id="PF00009">
    <property type="entry name" value="GTP_EFTU"/>
    <property type="match status" value="1"/>
</dbReference>
<dbReference type="CDD" id="cd04170">
    <property type="entry name" value="EF-G_bact"/>
    <property type="match status" value="1"/>
</dbReference>
<dbReference type="Gene3D" id="3.30.230.10">
    <property type="match status" value="1"/>
</dbReference>
<evidence type="ECO:0000313" key="5">
    <source>
        <dbReference type="Proteomes" id="UP001432060"/>
    </source>
</evidence>
<dbReference type="InterPro" id="IPR041095">
    <property type="entry name" value="EFG_II"/>
</dbReference>
<dbReference type="RefSeq" id="WP_329397202.1">
    <property type="nucleotide sequence ID" value="NZ_CP109019.1"/>
</dbReference>
<dbReference type="InterPro" id="IPR000795">
    <property type="entry name" value="T_Tr_GTP-bd_dom"/>
</dbReference>
<evidence type="ECO:0000259" key="3">
    <source>
        <dbReference type="PROSITE" id="PS51722"/>
    </source>
</evidence>
<dbReference type="Gene3D" id="3.40.50.300">
    <property type="entry name" value="P-loop containing nucleotide triphosphate hydrolases"/>
    <property type="match status" value="1"/>
</dbReference>
<dbReference type="InterPro" id="IPR053905">
    <property type="entry name" value="EF-G-like_DII"/>
</dbReference>
<keyword evidence="5" id="KW-1185">Reference proteome</keyword>
<dbReference type="PANTHER" id="PTHR43261:SF6">
    <property type="entry name" value="ELONGATION FACTOR G-LIKE PROTEIN"/>
    <property type="match status" value="1"/>
</dbReference>
<keyword evidence="1" id="KW-0547">Nucleotide-binding</keyword>
<dbReference type="InterPro" id="IPR009022">
    <property type="entry name" value="EFG_III"/>
</dbReference>
<dbReference type="SUPFAM" id="SSF54211">
    <property type="entry name" value="Ribosomal protein S5 domain 2-like"/>
    <property type="match status" value="1"/>
</dbReference>
<dbReference type="Pfam" id="PF14492">
    <property type="entry name" value="EFG_III"/>
    <property type="match status" value="1"/>
</dbReference>
<dbReference type="SUPFAM" id="SSF52540">
    <property type="entry name" value="P-loop containing nucleoside triphosphate hydrolases"/>
    <property type="match status" value="1"/>
</dbReference>
<dbReference type="NCBIfam" id="NF009381">
    <property type="entry name" value="PRK12740.1-5"/>
    <property type="match status" value="1"/>
</dbReference>
<dbReference type="Gene3D" id="3.30.70.870">
    <property type="entry name" value="Elongation Factor G (Translational Gtpase), domain 3"/>
    <property type="match status" value="1"/>
</dbReference>